<protein>
    <recommendedName>
        <fullName evidence="5">Nickel/cobalt transporter regulator</fullName>
    </recommendedName>
</protein>
<evidence type="ECO:0000256" key="1">
    <source>
        <dbReference type="SAM" id="MobiDB-lite"/>
    </source>
</evidence>
<organism evidence="3 4">
    <name type="scientific">Paracoccus versutus</name>
    <name type="common">Thiobacillus versutus</name>
    <dbReference type="NCBI Taxonomy" id="34007"/>
    <lineage>
        <taxon>Bacteria</taxon>
        <taxon>Pseudomonadati</taxon>
        <taxon>Pseudomonadota</taxon>
        <taxon>Alphaproteobacteria</taxon>
        <taxon>Rhodobacterales</taxon>
        <taxon>Paracoccaceae</taxon>
        <taxon>Paracoccus</taxon>
    </lineage>
</organism>
<dbReference type="Proteomes" id="UP000256794">
    <property type="component" value="Unassembled WGS sequence"/>
</dbReference>
<sequence>MKKAMILVALTLLNLATTPGLAEPAARCEQAAQRCVLKTEAAKRPAVSDTGEQPRKGPKVGEVTHGGRSLRTAEARKLARPATGRAYRVVEERVVLVDAGTMKVLQVLGLASDILR</sequence>
<feature type="signal peptide" evidence="2">
    <location>
        <begin position="1"/>
        <end position="22"/>
    </location>
</feature>
<evidence type="ECO:0000313" key="3">
    <source>
        <dbReference type="EMBL" id="REG28997.1"/>
    </source>
</evidence>
<comment type="caution">
    <text evidence="3">The sequence shown here is derived from an EMBL/GenBank/DDBJ whole genome shotgun (WGS) entry which is preliminary data.</text>
</comment>
<dbReference type="AlphaFoldDB" id="A0AAQ0HD29"/>
<name>A0AAQ0HD29_PARVE</name>
<dbReference type="RefSeq" id="WP_036760292.1">
    <property type="nucleotide sequence ID" value="NZ_CP035286.1"/>
</dbReference>
<proteinExistence type="predicted"/>
<gene>
    <name evidence="3" type="ORF">ATH84_10614</name>
</gene>
<evidence type="ECO:0000256" key="2">
    <source>
        <dbReference type="SAM" id="SignalP"/>
    </source>
</evidence>
<accession>A0AAQ0HD29</accession>
<keyword evidence="2" id="KW-0732">Signal</keyword>
<keyword evidence="4" id="KW-1185">Reference proteome</keyword>
<evidence type="ECO:0000313" key="4">
    <source>
        <dbReference type="Proteomes" id="UP000256794"/>
    </source>
</evidence>
<evidence type="ECO:0008006" key="5">
    <source>
        <dbReference type="Google" id="ProtNLM"/>
    </source>
</evidence>
<dbReference type="EMBL" id="QUMX01000061">
    <property type="protein sequence ID" value="REG28997.1"/>
    <property type="molecule type" value="Genomic_DNA"/>
</dbReference>
<feature type="region of interest" description="Disordered" evidence="1">
    <location>
        <begin position="42"/>
        <end position="77"/>
    </location>
</feature>
<feature type="chain" id="PRO_5043047544" description="Nickel/cobalt transporter regulator" evidence="2">
    <location>
        <begin position="23"/>
        <end position="116"/>
    </location>
</feature>
<reference evidence="3 4" key="1">
    <citation type="submission" date="2018-08" db="EMBL/GenBank/DDBJ databases">
        <title>Genomic Encyclopedia of Archaeal and Bacterial Type Strains, Phase II (KMG-II): from individual species to whole genera.</title>
        <authorList>
            <person name="Goeker M."/>
        </authorList>
    </citation>
    <scope>NUCLEOTIDE SEQUENCE [LARGE SCALE GENOMIC DNA]</scope>
    <source>
        <strain evidence="3 4">DSM 582</strain>
    </source>
</reference>